<accession>A0A8S5QYM9</accession>
<name>A0A8S5QYM9_9CAUD</name>
<feature type="domain" description="DUF1653" evidence="1">
    <location>
        <begin position="17"/>
        <end position="56"/>
    </location>
</feature>
<evidence type="ECO:0000313" key="2">
    <source>
        <dbReference type="EMBL" id="DAE24367.1"/>
    </source>
</evidence>
<reference evidence="2" key="1">
    <citation type="journal article" date="2021" name="Proc. Natl. Acad. Sci. U.S.A.">
        <title>A Catalog of Tens of Thousands of Viruses from Human Metagenomes Reveals Hidden Associations with Chronic Diseases.</title>
        <authorList>
            <person name="Tisza M.J."/>
            <person name="Buck C.B."/>
        </authorList>
    </citation>
    <scope>NUCLEOTIDE SEQUENCE</scope>
    <source>
        <strain evidence="2">CtOow3</strain>
    </source>
</reference>
<organism evidence="2">
    <name type="scientific">Siphoviridae sp. ctOow3</name>
    <dbReference type="NCBI Taxonomy" id="2826315"/>
    <lineage>
        <taxon>Viruses</taxon>
        <taxon>Duplodnaviria</taxon>
        <taxon>Heunggongvirae</taxon>
        <taxon>Uroviricota</taxon>
        <taxon>Caudoviricetes</taxon>
    </lineage>
</organism>
<sequence length="65" mass="7909">MKKPMVGSYWVHKKTFKEYKVIAVGLWEETLEECVVYVSLDKEQKCWIRPLEIFMDGRFFDRPYS</sequence>
<dbReference type="EMBL" id="BK015773">
    <property type="protein sequence ID" value="DAE24367.1"/>
    <property type="molecule type" value="Genomic_DNA"/>
</dbReference>
<evidence type="ECO:0000259" key="1">
    <source>
        <dbReference type="Pfam" id="PF07866"/>
    </source>
</evidence>
<protein>
    <recommendedName>
        <fullName evidence="1">DUF1653 domain-containing protein</fullName>
    </recommendedName>
</protein>
<dbReference type="InterPro" id="IPR037135">
    <property type="entry name" value="DUF1653-like_dom_sf"/>
</dbReference>
<dbReference type="InterPro" id="IPR023387">
    <property type="entry name" value="DUF1653-like_dom"/>
</dbReference>
<dbReference type="Pfam" id="PF07866">
    <property type="entry name" value="DUF1653"/>
    <property type="match status" value="1"/>
</dbReference>
<proteinExistence type="predicted"/>
<dbReference type="Gene3D" id="2.30.30.320">
    <property type="entry name" value="DUF1653-like domain"/>
    <property type="match status" value="1"/>
</dbReference>